<proteinExistence type="predicted"/>
<sequence length="283" mass="30502">MRTNPSAVTTQLIQAINALTPGSGDGIQTCSWNPNAPAISLARERGRVKISIDDTTPSGQSAPNISNKVTNLAVELEDIFTSSSNTNSSKSNDHCTFNLLTNTFSVLSAPTILSKLAFALDALPTLQSTTSIDSMLADKVGCLQLSNYTPTKPDSPLATTRHLEQSWAVLANLSNPNNHSTVEEALAGPQANKWLEAMRKEVSTLERMGTYKHVEPPKDCKPIGNKWVLTLKQNANGEPECYKVQLVAQGFSQQPSIDFDKMFAPVTSVRASRGVALVAAVYK</sequence>
<dbReference type="InterPro" id="IPR013103">
    <property type="entry name" value="RVT_2"/>
</dbReference>
<organism evidence="2 3">
    <name type="scientific">Rhizoctonia solani</name>
    <dbReference type="NCBI Taxonomy" id="456999"/>
    <lineage>
        <taxon>Eukaryota</taxon>
        <taxon>Fungi</taxon>
        <taxon>Dikarya</taxon>
        <taxon>Basidiomycota</taxon>
        <taxon>Agaricomycotina</taxon>
        <taxon>Agaricomycetes</taxon>
        <taxon>Cantharellales</taxon>
        <taxon>Ceratobasidiaceae</taxon>
        <taxon>Rhizoctonia</taxon>
    </lineage>
</organism>
<reference evidence="2" key="1">
    <citation type="submission" date="2020-09" db="EMBL/GenBank/DDBJ databases">
        <title>Comparative genome analyses of four rice-infecting Rhizoctonia solani isolates reveal extensive enrichment of homogalacturonan modification genes.</title>
        <authorList>
            <person name="Lee D.-Y."/>
            <person name="Jeon J."/>
            <person name="Kim K.-T."/>
            <person name="Cheong K."/>
            <person name="Song H."/>
            <person name="Choi G."/>
            <person name="Ko J."/>
            <person name="Opiyo S.O."/>
            <person name="Zuo S."/>
            <person name="Madhav S."/>
            <person name="Lee Y.-H."/>
            <person name="Wang G.-L."/>
        </authorList>
    </citation>
    <scope>NUCLEOTIDE SEQUENCE</scope>
    <source>
        <strain evidence="2">AG1-IA WGL</strain>
    </source>
</reference>
<evidence type="ECO:0000313" key="2">
    <source>
        <dbReference type="EMBL" id="KAF8695474.1"/>
    </source>
</evidence>
<comment type="caution">
    <text evidence="2">The sequence shown here is derived from an EMBL/GenBank/DDBJ whole genome shotgun (WGS) entry which is preliminary data.</text>
</comment>
<dbReference type="OrthoDB" id="3344688at2759"/>
<name>A0A8H7HK91_9AGAM</name>
<evidence type="ECO:0000259" key="1">
    <source>
        <dbReference type="Pfam" id="PF07727"/>
    </source>
</evidence>
<dbReference type="AlphaFoldDB" id="A0A8H7HK91"/>
<feature type="non-terminal residue" evidence="2">
    <location>
        <position position="283"/>
    </location>
</feature>
<dbReference type="Pfam" id="PF07727">
    <property type="entry name" value="RVT_2"/>
    <property type="match status" value="1"/>
</dbReference>
<feature type="domain" description="Reverse transcriptase Ty1/copia-type" evidence="1">
    <location>
        <begin position="210"/>
        <end position="280"/>
    </location>
</feature>
<dbReference type="EMBL" id="JACYCD010000372">
    <property type="protein sequence ID" value="KAF8695474.1"/>
    <property type="molecule type" value="Genomic_DNA"/>
</dbReference>
<evidence type="ECO:0000313" key="3">
    <source>
        <dbReference type="Proteomes" id="UP000602905"/>
    </source>
</evidence>
<accession>A0A8H7HK91</accession>
<protein>
    <submittedName>
        <fullName evidence="2">Encoded by</fullName>
    </submittedName>
</protein>
<gene>
    <name evidence="2" type="ORF">RHS03_08049</name>
</gene>
<dbReference type="Proteomes" id="UP000602905">
    <property type="component" value="Unassembled WGS sequence"/>
</dbReference>